<sequence>MSFPWGRIGQFFGIEKRVATSDAYLGAFYDGRGRGTASPEGVVSALGVAYACVSRRAQGLASVPLVVHRNLGPSNAERAEEHPLYDVLNSRPNDYQSANEFRDYLVRCHDLYGNGYARIERNNRGQVVALHPFAPTMVAIERLANGRLRYRATDFTGRVWVLLQDEMLHVRGPSRNNVYGLSPLHSARGTVGLAVAHTETAEALTENKLQPGGILVFPNSLTGEQRKQLRETTASLFARTENAGRLMILDGGAKYEHLAFSPHDAQFLESYKLSIEEIARIYDCPPTSVGITDKSTYSNTEQEALALVRNCLAPLAARFESAYARCLLTDAGRRQYFLRHDFSELLRGDMNTRFQAYRLAREVGVYSPNDVRRLENEAPIPGGDQYHMPSNWVALGSDAAPGQTGNAP</sequence>
<accession>A0A9W6GXM4</accession>
<protein>
    <submittedName>
        <fullName evidence="1">Portal protein</fullName>
    </submittedName>
</protein>
<dbReference type="InterPro" id="IPR006944">
    <property type="entry name" value="Phage/GTA_portal"/>
</dbReference>
<keyword evidence="2" id="KW-1185">Reference proteome</keyword>
<reference evidence="1" key="1">
    <citation type="journal article" date="2023" name="Int. J. Syst. Evol. Microbiol.">
        <title>Methylocystis iwaonis sp. nov., a type II methane-oxidizing bacterium from surface soil of a rice paddy field in Japan, and emended description of the genus Methylocystis (ex Whittenbury et al. 1970) Bowman et al. 1993.</title>
        <authorList>
            <person name="Kaise H."/>
            <person name="Sawadogo J.B."/>
            <person name="Alam M.S."/>
            <person name="Ueno C."/>
            <person name="Dianou D."/>
            <person name="Shinjo R."/>
            <person name="Asakawa S."/>
        </authorList>
    </citation>
    <scope>NUCLEOTIDE SEQUENCE</scope>
    <source>
        <strain evidence="1">LMG27198</strain>
    </source>
</reference>
<evidence type="ECO:0000313" key="2">
    <source>
        <dbReference type="Proteomes" id="UP001144323"/>
    </source>
</evidence>
<dbReference type="NCBIfam" id="TIGR01537">
    <property type="entry name" value="portal_HK97"/>
    <property type="match status" value="1"/>
</dbReference>
<proteinExistence type="predicted"/>
<evidence type="ECO:0000313" key="1">
    <source>
        <dbReference type="EMBL" id="GLI95037.1"/>
    </source>
</evidence>
<dbReference type="AlphaFoldDB" id="A0A9W6GXM4"/>
<dbReference type="Proteomes" id="UP001144323">
    <property type="component" value="Unassembled WGS sequence"/>
</dbReference>
<comment type="caution">
    <text evidence="1">The sequence shown here is derived from an EMBL/GenBank/DDBJ whole genome shotgun (WGS) entry which is preliminary data.</text>
</comment>
<gene>
    <name evidence="1" type="ORF">LMG27198_40290</name>
</gene>
<dbReference type="EMBL" id="BSEC01000001">
    <property type="protein sequence ID" value="GLI95037.1"/>
    <property type="molecule type" value="Genomic_DNA"/>
</dbReference>
<dbReference type="RefSeq" id="WP_281805668.1">
    <property type="nucleotide sequence ID" value="NZ_BSEC01000001.1"/>
</dbReference>
<organism evidence="1 2">
    <name type="scientific">Methylocystis echinoides</name>
    <dbReference type="NCBI Taxonomy" id="29468"/>
    <lineage>
        <taxon>Bacteria</taxon>
        <taxon>Pseudomonadati</taxon>
        <taxon>Pseudomonadota</taxon>
        <taxon>Alphaproteobacteria</taxon>
        <taxon>Hyphomicrobiales</taxon>
        <taxon>Methylocystaceae</taxon>
        <taxon>Methylocystis</taxon>
    </lineage>
</organism>
<dbReference type="InterPro" id="IPR006427">
    <property type="entry name" value="Portal_HK97"/>
</dbReference>
<name>A0A9W6GXM4_9HYPH</name>
<dbReference type="Pfam" id="PF04860">
    <property type="entry name" value="Phage_portal"/>
    <property type="match status" value="1"/>
</dbReference>